<dbReference type="AlphaFoldDB" id="A0A5B8M045"/>
<dbReference type="RefSeq" id="WP_146317989.1">
    <property type="nucleotide sequence ID" value="NZ_CP042305.1"/>
</dbReference>
<proteinExistence type="predicted"/>
<dbReference type="Proteomes" id="UP000320216">
    <property type="component" value="Chromosome"/>
</dbReference>
<reference evidence="1 2" key="1">
    <citation type="submission" date="2019-07" db="EMBL/GenBank/DDBJ databases">
        <title>Full genome sequence of Humibacter sp. WJ7-1.</title>
        <authorList>
            <person name="Im W.-T."/>
        </authorList>
    </citation>
    <scope>NUCLEOTIDE SEQUENCE [LARGE SCALE GENOMIC DNA]</scope>
    <source>
        <strain evidence="1 2">WJ7-1</strain>
    </source>
</reference>
<dbReference type="KEGG" id="huw:FPZ11_02155"/>
<gene>
    <name evidence="1" type="ORF">FPZ11_02155</name>
</gene>
<evidence type="ECO:0000313" key="2">
    <source>
        <dbReference type="Proteomes" id="UP000320216"/>
    </source>
</evidence>
<evidence type="ECO:0008006" key="3">
    <source>
        <dbReference type="Google" id="ProtNLM"/>
    </source>
</evidence>
<organism evidence="1 2">
    <name type="scientific">Humibacter ginsenosidimutans</name>
    <dbReference type="NCBI Taxonomy" id="2599293"/>
    <lineage>
        <taxon>Bacteria</taxon>
        <taxon>Bacillati</taxon>
        <taxon>Actinomycetota</taxon>
        <taxon>Actinomycetes</taxon>
        <taxon>Micrococcales</taxon>
        <taxon>Microbacteriaceae</taxon>
        <taxon>Humibacter</taxon>
    </lineage>
</organism>
<protein>
    <recommendedName>
        <fullName evidence="3">Acetone carboxylase</fullName>
    </recommendedName>
</protein>
<accession>A0A5B8M045</accession>
<keyword evidence="2" id="KW-1185">Reference proteome</keyword>
<sequence>MSLLDALGGGPEIPVCSRAGCSADAVWRIDWRNPRIHDETRRKTWLACDEHVDYLRDFLGAREFPLEVLPLTGSSPR</sequence>
<dbReference type="EMBL" id="CP042305">
    <property type="protein sequence ID" value="QDZ13753.1"/>
    <property type="molecule type" value="Genomic_DNA"/>
</dbReference>
<evidence type="ECO:0000313" key="1">
    <source>
        <dbReference type="EMBL" id="QDZ13753.1"/>
    </source>
</evidence>
<dbReference type="OrthoDB" id="5193525at2"/>
<name>A0A5B8M045_9MICO</name>